<proteinExistence type="predicted"/>
<evidence type="ECO:0000259" key="3">
    <source>
        <dbReference type="Pfam" id="PF23317"/>
    </source>
</evidence>
<accession>H0EMN9</accession>
<feature type="coiled-coil region" evidence="1">
    <location>
        <begin position="420"/>
        <end position="447"/>
    </location>
</feature>
<keyword evidence="2" id="KW-0472">Membrane</keyword>
<organism evidence="4 5">
    <name type="scientific">Glarea lozoyensis (strain ATCC 74030 / MF5533)</name>
    <dbReference type="NCBI Taxonomy" id="1104152"/>
    <lineage>
        <taxon>Eukaryota</taxon>
        <taxon>Fungi</taxon>
        <taxon>Dikarya</taxon>
        <taxon>Ascomycota</taxon>
        <taxon>Pezizomycotina</taxon>
        <taxon>Leotiomycetes</taxon>
        <taxon>Helotiales</taxon>
        <taxon>Helotiaceae</taxon>
        <taxon>Glarea</taxon>
    </lineage>
</organism>
<dbReference type="AlphaFoldDB" id="H0EMN9"/>
<dbReference type="InterPro" id="IPR056336">
    <property type="entry name" value="YVC1_C"/>
</dbReference>
<dbReference type="OrthoDB" id="310870at2759"/>
<protein>
    <submittedName>
        <fullName evidence="4">Putative Calcium channel YVC1</fullName>
    </submittedName>
</protein>
<feature type="transmembrane region" description="Helical" evidence="2">
    <location>
        <begin position="323"/>
        <end position="343"/>
    </location>
</feature>
<gene>
    <name evidence="4" type="ORF">M7I_3878</name>
</gene>
<evidence type="ECO:0000256" key="1">
    <source>
        <dbReference type="SAM" id="Coils"/>
    </source>
</evidence>
<comment type="caution">
    <text evidence="4">The sequence shown here is derived from an EMBL/GenBank/DDBJ whole genome shotgun (WGS) entry which is preliminary data.</text>
</comment>
<keyword evidence="5" id="KW-1185">Reference proteome</keyword>
<dbReference type="HOGENOM" id="CLU_014699_0_0_1"/>
<evidence type="ECO:0000313" key="4">
    <source>
        <dbReference type="EMBL" id="EHL00118.1"/>
    </source>
</evidence>
<feature type="transmembrane region" description="Helical" evidence="2">
    <location>
        <begin position="221"/>
        <end position="244"/>
    </location>
</feature>
<dbReference type="InParanoid" id="H0EMN9"/>
<dbReference type="Proteomes" id="UP000005446">
    <property type="component" value="Unassembled WGS sequence"/>
</dbReference>
<reference evidence="4 5" key="1">
    <citation type="journal article" date="2012" name="Eukaryot. Cell">
        <title>Genome sequence of the fungus Glarea lozoyensis: the first genome sequence of a species from the Helotiaceae family.</title>
        <authorList>
            <person name="Youssar L."/>
            <person name="Gruening B.A."/>
            <person name="Erxleben A."/>
            <person name="Guenther S."/>
            <person name="Huettel W."/>
        </authorList>
    </citation>
    <scope>NUCLEOTIDE SEQUENCE [LARGE SCALE GENOMIC DNA]</scope>
    <source>
        <strain evidence="5">ATCC 74030 / MF5533</strain>
    </source>
</reference>
<feature type="transmembrane region" description="Helical" evidence="2">
    <location>
        <begin position="188"/>
        <end position="209"/>
    </location>
</feature>
<dbReference type="PANTHER" id="PTHR35859:SF5">
    <property type="entry name" value="ION TRANSPORT DOMAIN-CONTAINING PROTEIN"/>
    <property type="match status" value="1"/>
</dbReference>
<keyword evidence="1" id="KW-0175">Coiled coil</keyword>
<dbReference type="InterPro" id="IPR052971">
    <property type="entry name" value="TRP_calcium_channel"/>
</dbReference>
<dbReference type="PANTHER" id="PTHR35859">
    <property type="entry name" value="NONSELECTIVE CATION CHANNEL PROTEIN"/>
    <property type="match status" value="1"/>
</dbReference>
<feature type="domain" description="Calcium channel YVC1-like C-terminal transmembrane" evidence="3">
    <location>
        <begin position="197"/>
        <end position="330"/>
    </location>
</feature>
<name>H0EMN9_GLAL7</name>
<sequence>MSDAGSAPGSLIDDLFTGEQWLSDLPKIGPEDHFVDVVRELSITLKWHFSTLDADDPKINETRATACEIVAWRYLSRLSEREAVDFCLYEIEPLTDMDHTPIVRKNSDAKHAVQDPTSSFIGLTALEIAVVSDSKKFLSQAIIQKIITGIWKGDIYFWEDLNEHSVKQPQFYNRAESKPYARLKVPKYIKTFEFIFFVCFLILYYVVLMERDMYRIYPSEIMLYIWFAAFAYDEFSEFIGAGTMVYSVDIWNAFDSIIILIGAAFMGLRAVGMIKHNDDIVNTAFDILSLEALFMVPRLCSLLSLLPYFATLIPCLKAMMTDFIKFMVIVGIIQIVCVMRESFSRIFANAREEQIYVYSGKSAGKSNADSARGRSYVSGSQTRVQSNMTGGAIDHEEFTSGGMLKNVDVEIPGPECAVEIAMVKERETELEEKVAALSVQIAELTALIMKSQNTGGFGD</sequence>
<feature type="transmembrane region" description="Helical" evidence="2">
    <location>
        <begin position="250"/>
        <end position="271"/>
    </location>
</feature>
<evidence type="ECO:0000256" key="2">
    <source>
        <dbReference type="SAM" id="Phobius"/>
    </source>
</evidence>
<keyword evidence="2" id="KW-0812">Transmembrane</keyword>
<dbReference type="Pfam" id="PF23317">
    <property type="entry name" value="YVC1_C"/>
    <property type="match status" value="1"/>
</dbReference>
<dbReference type="EMBL" id="AGUE01000094">
    <property type="protein sequence ID" value="EHL00118.1"/>
    <property type="molecule type" value="Genomic_DNA"/>
</dbReference>
<feature type="transmembrane region" description="Helical" evidence="2">
    <location>
        <begin position="292"/>
        <end position="311"/>
    </location>
</feature>
<evidence type="ECO:0000313" key="5">
    <source>
        <dbReference type="Proteomes" id="UP000005446"/>
    </source>
</evidence>
<keyword evidence="2" id="KW-1133">Transmembrane helix</keyword>